<keyword evidence="5 6" id="KW-0472">Membrane</keyword>
<reference evidence="7 8" key="1">
    <citation type="submission" date="2009-10" db="EMBL/GenBank/DDBJ databases">
        <authorList>
            <person name="Harkins D.M."/>
            <person name="Madupu R."/>
            <person name="Durkin A.S."/>
            <person name="Torralba M."/>
            <person name="Methe B."/>
            <person name="Sutton G.G."/>
            <person name="Strausberg R.L."/>
            <person name="Nelson K.E."/>
        </authorList>
    </citation>
    <scope>NUCLEOTIDE SEQUENCE [LARGE SCALE GENOMIC DNA]</scope>
    <source>
        <strain evidence="7 8">F0264</strain>
    </source>
</reference>
<dbReference type="eggNOG" id="COG0670">
    <property type="taxonomic scope" value="Bacteria"/>
</dbReference>
<sequence length="247" mass="27781">MNYDDFENEVYGNNTSQMTYEKLEKLVASKVLGSIGWMIVGLTITGIVGFITVYSLLTGSLSFQTIQSIYVPATIIELVLVFAFTAISFKAKAGTLRFVFILYSALNGFTLSILGIIYTEGSLIFAFIGTLVLFIVLGLYGYFTKEDLSKYGTILKVGLIALIIMSLINMFMASDQLMWISSILGVIVFIVFIAYDINRIKNSIISYAVYEDASILERIEIIGALRLYLDFINLFIYILRIIGRRRR</sequence>
<feature type="transmembrane region" description="Helical" evidence="6">
    <location>
        <begin position="35"/>
        <end position="57"/>
    </location>
</feature>
<feature type="transmembrane region" description="Helical" evidence="6">
    <location>
        <begin position="123"/>
        <end position="142"/>
    </location>
</feature>
<feature type="transmembrane region" description="Helical" evidence="6">
    <location>
        <begin position="154"/>
        <end position="172"/>
    </location>
</feature>
<evidence type="ECO:0000256" key="2">
    <source>
        <dbReference type="ARBA" id="ARBA00010350"/>
    </source>
</evidence>
<evidence type="ECO:0008006" key="9">
    <source>
        <dbReference type="Google" id="ProtNLM"/>
    </source>
</evidence>
<comment type="subcellular location">
    <subcellularLocation>
        <location evidence="1">Membrane</location>
        <topology evidence="1">Multi-pass membrane protein</topology>
    </subcellularLocation>
</comment>
<comment type="caution">
    <text evidence="7">The sequence shown here is derived from an EMBL/GenBank/DDBJ whole genome shotgun (WGS) entry which is preliminary data.</text>
</comment>
<protein>
    <recommendedName>
        <fullName evidence="9">Inhibitor of apoptosis-promoting Bax1</fullName>
    </recommendedName>
</protein>
<evidence type="ECO:0000313" key="8">
    <source>
        <dbReference type="Proteomes" id="UP000004226"/>
    </source>
</evidence>
<evidence type="ECO:0000256" key="4">
    <source>
        <dbReference type="ARBA" id="ARBA00022989"/>
    </source>
</evidence>
<gene>
    <name evidence="7" type="ORF">HMPREF0554_2085</name>
</gene>
<dbReference type="InterPro" id="IPR006214">
    <property type="entry name" value="Bax_inhibitor_1-related"/>
</dbReference>
<dbReference type="Proteomes" id="UP000004226">
    <property type="component" value="Unassembled WGS sequence"/>
</dbReference>
<dbReference type="PANTHER" id="PTHR23291">
    <property type="entry name" value="BAX INHIBITOR-RELATED"/>
    <property type="match status" value="1"/>
</dbReference>
<feature type="transmembrane region" description="Helical" evidence="6">
    <location>
        <begin position="96"/>
        <end position="117"/>
    </location>
</feature>
<proteinExistence type="inferred from homology"/>
<evidence type="ECO:0000256" key="3">
    <source>
        <dbReference type="ARBA" id="ARBA00022692"/>
    </source>
</evidence>
<dbReference type="GO" id="GO:0005886">
    <property type="term" value="C:plasma membrane"/>
    <property type="evidence" value="ECO:0007669"/>
    <property type="project" value="TreeGrafter"/>
</dbReference>
<evidence type="ECO:0000256" key="1">
    <source>
        <dbReference type="ARBA" id="ARBA00004141"/>
    </source>
</evidence>
<evidence type="ECO:0000256" key="6">
    <source>
        <dbReference type="RuleBase" id="RU004379"/>
    </source>
</evidence>
<dbReference type="PANTHER" id="PTHR23291:SF50">
    <property type="entry name" value="PROTEIN LIFEGUARD 4"/>
    <property type="match status" value="1"/>
</dbReference>
<evidence type="ECO:0000313" key="7">
    <source>
        <dbReference type="EMBL" id="EEY34704.1"/>
    </source>
</evidence>
<evidence type="ECO:0000256" key="5">
    <source>
        <dbReference type="ARBA" id="ARBA00023136"/>
    </source>
</evidence>
<feature type="transmembrane region" description="Helical" evidence="6">
    <location>
        <begin position="69"/>
        <end position="89"/>
    </location>
</feature>
<accession>D0GMH6</accession>
<keyword evidence="8" id="KW-1185">Reference proteome</keyword>
<keyword evidence="3 6" id="KW-0812">Transmembrane</keyword>
<keyword evidence="4 6" id="KW-1133">Transmembrane helix</keyword>
<feature type="transmembrane region" description="Helical" evidence="6">
    <location>
        <begin position="178"/>
        <end position="197"/>
    </location>
</feature>
<dbReference type="CDD" id="cd10432">
    <property type="entry name" value="BI-1-like_bacterial"/>
    <property type="match status" value="1"/>
</dbReference>
<organism evidence="7 8">
    <name type="scientific">Pseudoleptotrichia goodfellowii F0264</name>
    <dbReference type="NCBI Taxonomy" id="596323"/>
    <lineage>
        <taxon>Bacteria</taxon>
        <taxon>Fusobacteriati</taxon>
        <taxon>Fusobacteriota</taxon>
        <taxon>Fusobacteriia</taxon>
        <taxon>Fusobacteriales</taxon>
        <taxon>Leptotrichiaceae</taxon>
        <taxon>Pseudoleptotrichia</taxon>
    </lineage>
</organism>
<dbReference type="Pfam" id="PF01027">
    <property type="entry name" value="Bax1-I"/>
    <property type="match status" value="1"/>
</dbReference>
<dbReference type="EMBL" id="ADAD01000137">
    <property type="protein sequence ID" value="EEY34704.1"/>
    <property type="molecule type" value="Genomic_DNA"/>
</dbReference>
<dbReference type="RefSeq" id="WP_006807694.1">
    <property type="nucleotide sequence ID" value="NZ_ADAD01000137.1"/>
</dbReference>
<dbReference type="AlphaFoldDB" id="D0GMH6"/>
<name>D0GMH6_9FUSO</name>
<comment type="similarity">
    <text evidence="2 6">Belongs to the BI1 family.</text>
</comment>